<protein>
    <submittedName>
        <fullName evidence="1">Uncharacterized protein</fullName>
    </submittedName>
</protein>
<proteinExistence type="predicted"/>
<evidence type="ECO:0000313" key="1">
    <source>
        <dbReference type="EMBL" id="CEG11716.1"/>
    </source>
</evidence>
<organism evidence="1">
    <name type="scientific">groundwater metagenome</name>
    <dbReference type="NCBI Taxonomy" id="717931"/>
    <lineage>
        <taxon>unclassified sequences</taxon>
        <taxon>metagenomes</taxon>
        <taxon>ecological metagenomes</taxon>
    </lineage>
</organism>
<dbReference type="Pfam" id="PF11535">
    <property type="entry name" value="Calci_bind_CcbP"/>
    <property type="match status" value="1"/>
</dbReference>
<dbReference type="InterPro" id="IPR020994">
    <property type="entry name" value="Uncharacterised_Ca-bd_CcbP"/>
</dbReference>
<reference evidence="1" key="1">
    <citation type="submission" date="2014-09" db="EMBL/GenBank/DDBJ databases">
        <authorList>
            <person name="Probst J Alexander"/>
        </authorList>
    </citation>
    <scope>NUCLEOTIDE SEQUENCE</scope>
</reference>
<accession>A0A098E878</accession>
<name>A0A098E878_9ZZZZ</name>
<sequence>MIMAHIKHKNNMNEQETRINKVIEGIDEENTSVLFEVWKKYLEGVLIFPFEARVSGDLKGDEEIFDKDNRITVKKISEIDDTYGIIVEGWKLEVKKGRKKFQLPLDDLKVTDEESSNYQYINDYSVWMANR</sequence>
<dbReference type="EMBL" id="CCXY01000075">
    <property type="protein sequence ID" value="CEG11716.1"/>
    <property type="molecule type" value="Genomic_DNA"/>
</dbReference>
<dbReference type="AlphaFoldDB" id="A0A098E878"/>
<gene>
    <name evidence="1" type="ORF">MSIBF_A1660002</name>
</gene>